<dbReference type="STRING" id="1160509.A0A3N4HG10"/>
<feature type="region of interest" description="Disordered" evidence="4">
    <location>
        <begin position="248"/>
        <end position="274"/>
    </location>
</feature>
<organism evidence="5 6">
    <name type="scientific">Ascobolus immersus RN42</name>
    <dbReference type="NCBI Taxonomy" id="1160509"/>
    <lineage>
        <taxon>Eukaryota</taxon>
        <taxon>Fungi</taxon>
        <taxon>Dikarya</taxon>
        <taxon>Ascomycota</taxon>
        <taxon>Pezizomycotina</taxon>
        <taxon>Pezizomycetes</taxon>
        <taxon>Pezizales</taxon>
        <taxon>Ascobolaceae</taxon>
        <taxon>Ascobolus</taxon>
    </lineage>
</organism>
<feature type="repeat" description="ANK" evidence="3">
    <location>
        <begin position="561"/>
        <end position="593"/>
    </location>
</feature>
<dbReference type="PANTHER" id="PTHR24193:SF121">
    <property type="entry name" value="ADA2A-CONTAINING COMPLEX COMPONENT 3, ISOFORM D"/>
    <property type="match status" value="1"/>
</dbReference>
<feature type="repeat" description="ANK" evidence="3">
    <location>
        <begin position="528"/>
        <end position="560"/>
    </location>
</feature>
<dbReference type="Proteomes" id="UP000275078">
    <property type="component" value="Unassembled WGS sequence"/>
</dbReference>
<dbReference type="PROSITE" id="PS50297">
    <property type="entry name" value="ANK_REP_REGION"/>
    <property type="match status" value="2"/>
</dbReference>
<keyword evidence="6" id="KW-1185">Reference proteome</keyword>
<sequence length="598" mass="68381">MASFRDLPVEIHHIILEEIVKQLPSFEWTESAFALARTDQYFQHVLEERLLRLIADKITEMVDSRSRHGPIHAESMVDHMIRADKFTVDSVLDIFQRMDCSNLIARWMLEAIVRSQRKKVPRLVYRLACAVGIESWAWMGAWESDNGNIWEPNIPFPQKLAQRDDVQLAKQIRRAEAGSGRMVEYLLGREVAINCKDHAGATPLHYALSLRPEFWRSFPNHCLPLLLANKLQVVRVLLQNGANVQACYDPNTPQEADTEDEDVEYEDRDEDEDEDHAHITWTPFQFCLLGLIETTDVHTDPELSSFTLRAIRELVNHETVHISGSLYRKRWAEMIASCSASSIEIEMTIQVVFSRYNDIKAEFNYKGYKGVTALYGAIVKDGRHVLFNFILRPDGTFTLQSFIDLMHGQSIIGEDPDSTEAFRILSLVASHELYYKNRGVLEEGLLFCLSLEAGHASLRPDFHISIILLLLQLGFRTALQMRSISLEAETTRSAYAFFGWPVGEHRKAEVIRKLIEAGQNPIYLDKYLDGTPLHYAIRTGQSLVAKKLLNLNANVSMKDFKLREPLHLAAYHGDVEMAREILARGADVMITDCWISIR</sequence>
<dbReference type="AlphaFoldDB" id="A0A3N4HG10"/>
<feature type="compositionally biased region" description="Acidic residues" evidence="4">
    <location>
        <begin position="256"/>
        <end position="274"/>
    </location>
</feature>
<evidence type="ECO:0000256" key="1">
    <source>
        <dbReference type="ARBA" id="ARBA00022737"/>
    </source>
</evidence>
<dbReference type="SUPFAM" id="SSF48403">
    <property type="entry name" value="Ankyrin repeat"/>
    <property type="match status" value="2"/>
</dbReference>
<evidence type="ECO:0000313" key="5">
    <source>
        <dbReference type="EMBL" id="RPA73045.1"/>
    </source>
</evidence>
<dbReference type="SMART" id="SM00248">
    <property type="entry name" value="ANK"/>
    <property type="match status" value="4"/>
</dbReference>
<reference evidence="5 6" key="1">
    <citation type="journal article" date="2018" name="Nat. Ecol. Evol.">
        <title>Pezizomycetes genomes reveal the molecular basis of ectomycorrhizal truffle lifestyle.</title>
        <authorList>
            <person name="Murat C."/>
            <person name="Payen T."/>
            <person name="Noel B."/>
            <person name="Kuo A."/>
            <person name="Morin E."/>
            <person name="Chen J."/>
            <person name="Kohler A."/>
            <person name="Krizsan K."/>
            <person name="Balestrini R."/>
            <person name="Da Silva C."/>
            <person name="Montanini B."/>
            <person name="Hainaut M."/>
            <person name="Levati E."/>
            <person name="Barry K.W."/>
            <person name="Belfiori B."/>
            <person name="Cichocki N."/>
            <person name="Clum A."/>
            <person name="Dockter R.B."/>
            <person name="Fauchery L."/>
            <person name="Guy J."/>
            <person name="Iotti M."/>
            <person name="Le Tacon F."/>
            <person name="Lindquist E.A."/>
            <person name="Lipzen A."/>
            <person name="Malagnac F."/>
            <person name="Mello A."/>
            <person name="Molinier V."/>
            <person name="Miyauchi S."/>
            <person name="Poulain J."/>
            <person name="Riccioni C."/>
            <person name="Rubini A."/>
            <person name="Sitrit Y."/>
            <person name="Splivallo R."/>
            <person name="Traeger S."/>
            <person name="Wang M."/>
            <person name="Zifcakova L."/>
            <person name="Wipf D."/>
            <person name="Zambonelli A."/>
            <person name="Paolocci F."/>
            <person name="Nowrousian M."/>
            <person name="Ottonello S."/>
            <person name="Baldrian P."/>
            <person name="Spatafora J.W."/>
            <person name="Henrissat B."/>
            <person name="Nagy L.G."/>
            <person name="Aury J.M."/>
            <person name="Wincker P."/>
            <person name="Grigoriev I.V."/>
            <person name="Bonfante P."/>
            <person name="Martin F.M."/>
        </authorList>
    </citation>
    <scope>NUCLEOTIDE SEQUENCE [LARGE SCALE GENOMIC DNA]</scope>
    <source>
        <strain evidence="5 6">RN42</strain>
    </source>
</reference>
<gene>
    <name evidence="5" type="ORF">BJ508DRAFT_334493</name>
</gene>
<dbReference type="EMBL" id="ML119836">
    <property type="protein sequence ID" value="RPA73045.1"/>
    <property type="molecule type" value="Genomic_DNA"/>
</dbReference>
<dbReference type="GO" id="GO:0045944">
    <property type="term" value="P:positive regulation of transcription by RNA polymerase II"/>
    <property type="evidence" value="ECO:0007669"/>
    <property type="project" value="TreeGrafter"/>
</dbReference>
<dbReference type="Gene3D" id="1.25.40.20">
    <property type="entry name" value="Ankyrin repeat-containing domain"/>
    <property type="match status" value="2"/>
</dbReference>
<proteinExistence type="predicted"/>
<evidence type="ECO:0000256" key="4">
    <source>
        <dbReference type="SAM" id="MobiDB-lite"/>
    </source>
</evidence>
<evidence type="ECO:0000256" key="2">
    <source>
        <dbReference type="ARBA" id="ARBA00023043"/>
    </source>
</evidence>
<dbReference type="InterPro" id="IPR036770">
    <property type="entry name" value="Ankyrin_rpt-contain_sf"/>
</dbReference>
<dbReference type="InterPro" id="IPR050663">
    <property type="entry name" value="Ankyrin-SOCS_Box"/>
</dbReference>
<keyword evidence="1" id="KW-0677">Repeat</keyword>
<name>A0A3N4HG10_ASCIM</name>
<accession>A0A3N4HG10</accession>
<dbReference type="GO" id="GO:0000976">
    <property type="term" value="F:transcription cis-regulatory region binding"/>
    <property type="evidence" value="ECO:0007669"/>
    <property type="project" value="TreeGrafter"/>
</dbReference>
<dbReference type="PROSITE" id="PS50088">
    <property type="entry name" value="ANK_REPEAT"/>
    <property type="match status" value="2"/>
</dbReference>
<evidence type="ECO:0000313" key="6">
    <source>
        <dbReference type="Proteomes" id="UP000275078"/>
    </source>
</evidence>
<dbReference type="GO" id="GO:0005634">
    <property type="term" value="C:nucleus"/>
    <property type="evidence" value="ECO:0007669"/>
    <property type="project" value="TreeGrafter"/>
</dbReference>
<protein>
    <submittedName>
        <fullName evidence="5">Ankyrin</fullName>
    </submittedName>
</protein>
<dbReference type="Pfam" id="PF12796">
    <property type="entry name" value="Ank_2"/>
    <property type="match status" value="1"/>
</dbReference>
<dbReference type="Pfam" id="PF00023">
    <property type="entry name" value="Ank"/>
    <property type="match status" value="1"/>
</dbReference>
<keyword evidence="2 3" id="KW-0040">ANK repeat</keyword>
<evidence type="ECO:0000256" key="3">
    <source>
        <dbReference type="PROSITE-ProRule" id="PRU00023"/>
    </source>
</evidence>
<dbReference type="PANTHER" id="PTHR24193">
    <property type="entry name" value="ANKYRIN REPEAT PROTEIN"/>
    <property type="match status" value="1"/>
</dbReference>
<dbReference type="InterPro" id="IPR002110">
    <property type="entry name" value="Ankyrin_rpt"/>
</dbReference>